<sequence>MERDLFVPKKSLSQQFSHSLNIYKTFQDLNKDQDDLLVEDVDYLIQEKCCSQNLIEENNNETTTMNSSSNQNNIIKIFFSKSQKKQKKQFLQQFSNNNSSESIKKENIVFQQLIKDSDSQYLTMSQEFDENINDQENQIELELQIQNSINYQSDPILVIDDSNQPLSQHNVLVNREQLNLKRPFFKLEKENQFINTLNLPKSQNKIVKKDIVSKEILEEKKVNPNYKRNIQSIQYKYTQFQKKQLKISEKQNVKSQRVQNECLKLSQNHFNIRNINDIEIQQ</sequence>
<organism evidence="1 2">
    <name type="scientific">Tetrahymena thermophila (strain SB210)</name>
    <dbReference type="NCBI Taxonomy" id="312017"/>
    <lineage>
        <taxon>Eukaryota</taxon>
        <taxon>Sar</taxon>
        <taxon>Alveolata</taxon>
        <taxon>Ciliophora</taxon>
        <taxon>Intramacronucleata</taxon>
        <taxon>Oligohymenophorea</taxon>
        <taxon>Hymenostomatida</taxon>
        <taxon>Tetrahymenina</taxon>
        <taxon>Tetrahymenidae</taxon>
        <taxon>Tetrahymena</taxon>
    </lineage>
</organism>
<evidence type="ECO:0000313" key="1">
    <source>
        <dbReference type="EMBL" id="EWS74373.1"/>
    </source>
</evidence>
<dbReference type="GeneID" id="24438105"/>
<dbReference type="RefSeq" id="XP_012653050.1">
    <property type="nucleotide sequence ID" value="XM_012797596.1"/>
</dbReference>
<dbReference type="InParanoid" id="W7XCT7"/>
<dbReference type="AlphaFoldDB" id="W7XCT7"/>
<gene>
    <name evidence="1" type="ORF">TTHERM_000266261</name>
</gene>
<reference evidence="2" key="1">
    <citation type="journal article" date="2006" name="PLoS Biol.">
        <title>Macronuclear genome sequence of the ciliate Tetrahymena thermophila, a model eukaryote.</title>
        <authorList>
            <person name="Eisen J.A."/>
            <person name="Coyne R.S."/>
            <person name="Wu M."/>
            <person name="Wu D."/>
            <person name="Thiagarajan M."/>
            <person name="Wortman J.R."/>
            <person name="Badger J.H."/>
            <person name="Ren Q."/>
            <person name="Amedeo P."/>
            <person name="Jones K.M."/>
            <person name="Tallon L.J."/>
            <person name="Delcher A.L."/>
            <person name="Salzberg S.L."/>
            <person name="Silva J.C."/>
            <person name="Haas B.J."/>
            <person name="Majoros W.H."/>
            <person name="Farzad M."/>
            <person name="Carlton J.M."/>
            <person name="Smith R.K. Jr."/>
            <person name="Garg J."/>
            <person name="Pearlman R.E."/>
            <person name="Karrer K.M."/>
            <person name="Sun L."/>
            <person name="Manning G."/>
            <person name="Elde N.C."/>
            <person name="Turkewitz A.P."/>
            <person name="Asai D.J."/>
            <person name="Wilkes D.E."/>
            <person name="Wang Y."/>
            <person name="Cai H."/>
            <person name="Collins K."/>
            <person name="Stewart B.A."/>
            <person name="Lee S.R."/>
            <person name="Wilamowska K."/>
            <person name="Weinberg Z."/>
            <person name="Ruzzo W.L."/>
            <person name="Wloga D."/>
            <person name="Gaertig J."/>
            <person name="Frankel J."/>
            <person name="Tsao C.-C."/>
            <person name="Gorovsky M.A."/>
            <person name="Keeling P.J."/>
            <person name="Waller R.F."/>
            <person name="Patron N.J."/>
            <person name="Cherry J.M."/>
            <person name="Stover N.A."/>
            <person name="Krieger C.J."/>
            <person name="del Toro C."/>
            <person name="Ryder H.F."/>
            <person name="Williamson S.C."/>
            <person name="Barbeau R.A."/>
            <person name="Hamilton E.P."/>
            <person name="Orias E."/>
        </authorList>
    </citation>
    <scope>NUCLEOTIDE SEQUENCE [LARGE SCALE GENOMIC DNA]</scope>
    <source>
        <strain evidence="2">SB210</strain>
    </source>
</reference>
<name>W7XCT7_TETTS</name>
<accession>W7XCT7</accession>
<dbReference type="EMBL" id="GG662703">
    <property type="protein sequence ID" value="EWS74373.1"/>
    <property type="molecule type" value="Genomic_DNA"/>
</dbReference>
<keyword evidence="2" id="KW-1185">Reference proteome</keyword>
<proteinExistence type="predicted"/>
<evidence type="ECO:0000313" key="2">
    <source>
        <dbReference type="Proteomes" id="UP000009168"/>
    </source>
</evidence>
<dbReference type="KEGG" id="tet:TTHERM_000266261"/>
<protein>
    <submittedName>
        <fullName evidence="1">Uncharacterized protein</fullName>
    </submittedName>
</protein>
<dbReference type="Proteomes" id="UP000009168">
    <property type="component" value="Unassembled WGS sequence"/>
</dbReference>